<dbReference type="KEGG" id="hja:BST95_12490"/>
<sequence>MSNKNSMGFAVILSLDIRDYSEVQHMFRRYPRAIFGLAMPYTPESDFADILAQGEDLFISAHGSPSTIGHPTSGVRFSAAELAKWLTERVVPCNFFGNIYIAAPGANQHYINELLDALGSEFESRVHGLFDVAYSQIVPPGRNNWVRAA</sequence>
<dbReference type="EMBL" id="PKUR01000001">
    <property type="protein sequence ID" value="PLW88050.1"/>
    <property type="molecule type" value="Genomic_DNA"/>
</dbReference>
<gene>
    <name evidence="1" type="ORF">C0029_05680</name>
</gene>
<evidence type="ECO:0000313" key="2">
    <source>
        <dbReference type="Proteomes" id="UP000235162"/>
    </source>
</evidence>
<dbReference type="AlphaFoldDB" id="A0AAP8SPU6"/>
<name>A0AAP8SPU6_9GAMM</name>
<comment type="caution">
    <text evidence="1">The sequence shown here is derived from an EMBL/GenBank/DDBJ whole genome shotgun (WGS) entry which is preliminary data.</text>
</comment>
<evidence type="ECO:0000313" key="1">
    <source>
        <dbReference type="EMBL" id="PLW88050.1"/>
    </source>
</evidence>
<reference evidence="1 2" key="1">
    <citation type="submission" date="2018-01" db="EMBL/GenBank/DDBJ databases">
        <title>The draft genome sequence of Halioglobus japonicus S1-36.</title>
        <authorList>
            <person name="Du Z.-J."/>
            <person name="Shi M.-J."/>
        </authorList>
    </citation>
    <scope>NUCLEOTIDE SEQUENCE [LARGE SCALE GENOMIC DNA]</scope>
    <source>
        <strain evidence="1 2">S1-36</strain>
    </source>
</reference>
<protein>
    <submittedName>
        <fullName evidence="1">Uncharacterized protein</fullName>
    </submittedName>
</protein>
<keyword evidence="2" id="KW-1185">Reference proteome</keyword>
<proteinExistence type="predicted"/>
<dbReference type="Proteomes" id="UP000235162">
    <property type="component" value="Unassembled WGS sequence"/>
</dbReference>
<accession>A0AAP8SPU6</accession>
<dbReference type="RefSeq" id="WP_084199842.1">
    <property type="nucleotide sequence ID" value="NZ_BMYL01000005.1"/>
</dbReference>
<organism evidence="1 2">
    <name type="scientific">Halioglobus japonicus</name>
    <dbReference type="NCBI Taxonomy" id="930805"/>
    <lineage>
        <taxon>Bacteria</taxon>
        <taxon>Pseudomonadati</taxon>
        <taxon>Pseudomonadota</taxon>
        <taxon>Gammaproteobacteria</taxon>
        <taxon>Cellvibrionales</taxon>
        <taxon>Halieaceae</taxon>
        <taxon>Halioglobus</taxon>
    </lineage>
</organism>